<name>A0ACB7CCS9_9ASCO</name>
<keyword evidence="2" id="KW-1185">Reference proteome</keyword>
<reference evidence="1 2" key="1">
    <citation type="journal article" date="2021" name="Commun. Biol.">
        <title>Genomic insights into the host specific adaptation of the Pneumocystis genus.</title>
        <authorList>
            <person name="Cisse O.H."/>
            <person name="Ma L."/>
            <person name="Dekker J.P."/>
            <person name="Khil P.P."/>
            <person name="Youn J.-H."/>
            <person name="Brenchley J.M."/>
            <person name="Blair R."/>
            <person name="Pahar B."/>
            <person name="Chabe M."/>
            <person name="Van Rompay K.K.A."/>
            <person name="Keesler R."/>
            <person name="Sukura A."/>
            <person name="Hirsch V."/>
            <person name="Kutty G."/>
            <person name="Liu Y."/>
            <person name="Peng L."/>
            <person name="Chen J."/>
            <person name="Song J."/>
            <person name="Weissenbacher-Lang C."/>
            <person name="Xu J."/>
            <person name="Upham N.S."/>
            <person name="Stajich J.E."/>
            <person name="Cuomo C.A."/>
            <person name="Cushion M.T."/>
            <person name="Kovacs J.A."/>
        </authorList>
    </citation>
    <scope>NUCLEOTIDE SEQUENCE [LARGE SCALE GENOMIC DNA]</scope>
    <source>
        <strain evidence="1 2">RABM</strain>
    </source>
</reference>
<organism evidence="1 2">
    <name type="scientific">Pneumocystis oryctolagi</name>
    <dbReference type="NCBI Taxonomy" id="42067"/>
    <lineage>
        <taxon>Eukaryota</taxon>
        <taxon>Fungi</taxon>
        <taxon>Dikarya</taxon>
        <taxon>Ascomycota</taxon>
        <taxon>Taphrinomycotina</taxon>
        <taxon>Pneumocystomycetes</taxon>
        <taxon>Pneumocystaceae</taxon>
        <taxon>Pneumocystis</taxon>
    </lineage>
</organism>
<gene>
    <name evidence="1" type="ORF">PORY_001470</name>
</gene>
<dbReference type="Proteomes" id="UP000768646">
    <property type="component" value="Unassembled WGS sequence"/>
</dbReference>
<dbReference type="EMBL" id="JABTEG010000004">
    <property type="protein sequence ID" value="KAG4305300.1"/>
    <property type="molecule type" value="Genomic_DNA"/>
</dbReference>
<proteinExistence type="predicted"/>
<evidence type="ECO:0000313" key="1">
    <source>
        <dbReference type="EMBL" id="KAG4305300.1"/>
    </source>
</evidence>
<sequence length="1107" mass="127292">MNGKNIRLPISQRGSSLSSQSFSSSIPAVSSEPLSPTNHKTLGKKTFQTHSSESTSLGKKKKSHEYNNETGNNETNIQVVVRCRTRSEREIRENSYSVVTTQGSRGKEICIQTSPLSQMNTRTYTFDRVFGPEADQMMIFDDIVLPMLEEVLSGYNCTIFAYGQTGTGKTYTMTGDMSGDYSIFSESSGIIPRTLYRLFSILETEETEYSVKCSFIELYNEELHDLLSIEDKKVKIFEDTVKKGIIVNGMEDIPITNSSDGIKLLQIGSHKRQVAATKCNDLSSRSHSIFTITVHIKEATDVGEDLLKVGKLNLVDLAGSENIGRSGAENKRAREAGMINQSLLTLGRVINALVDRSQHVPYRESKLTRLLQDSLGGKTKTCIIATISPEKSNLEETISTLEYANRAKSIKNKPQINQMMTKKTLIKEYIQDIEKLKNDLNACRQKTGIYLSESSYKELTEENHSNKALLEEQQRKIEALESSLKSVREHFEQNMKLLIQTKKDLEKTSKALEDTENTLNKTELDLINTKQYLNEEIILRKAHQATEWELDIIANELHSTLEKAVIDINNLHEKIERKTEIESSNNILWNEIKSHIIAFIENLNNNIIKYHLSQSKYSDELENKITEFVTKEIKHLDDNFQFINQQFLDFEKKHTEFSNQINSKKSETNNFFEEIKTFKENIKSKFNDGFKNLSKTTKKISEEIFEEMIKFQQQIHNSYSQLGHDMKSIFNDTQKHITTQTTEIQNLKSDFLTLFQSIKEEISCTYSDLEKSFSLEQKKYTEEKEQLLIQISYLINSLFENQNKRYITRINHAQSNMNNVSNKIDELTSSFSEKIDIWSAKEDLFITKLTNSKDDIKNNIILAAKNIDSKGTTIQNNTQAIYSEILQLIDTHIQETNNQMKVLNDSFSKLRSQNSLYYDTCIQNNHSISNHVKSSYQKFKTEINNIKEDINTYSHFTINLAKNQKSVNDFDKDSIISQTTTIHDKILSTSIKNDILTGKTPKKCNYKYPTSWKLTKSHEDILKQLRKTPLTEIDMNMTYITNPKHLESEELQNNSPEKKISDDIYNKIELNSNENPSEIETKALKDTSKDCGNEFKPKIRKRTYQMV</sequence>
<protein>
    <submittedName>
        <fullName evidence="1">Uncharacterized protein</fullName>
    </submittedName>
</protein>
<evidence type="ECO:0000313" key="2">
    <source>
        <dbReference type="Proteomes" id="UP000768646"/>
    </source>
</evidence>
<comment type="caution">
    <text evidence="1">The sequence shown here is derived from an EMBL/GenBank/DDBJ whole genome shotgun (WGS) entry which is preliminary data.</text>
</comment>
<accession>A0ACB7CCS9</accession>